<protein>
    <submittedName>
        <fullName evidence="1">Uncharacterized protein</fullName>
    </submittedName>
</protein>
<proteinExistence type="predicted"/>
<name>A0A059D2R4_EUCGR</name>
<accession>A0A059D2R4</accession>
<organism evidence="1">
    <name type="scientific">Eucalyptus grandis</name>
    <name type="common">Flooded gum</name>
    <dbReference type="NCBI Taxonomy" id="71139"/>
    <lineage>
        <taxon>Eukaryota</taxon>
        <taxon>Viridiplantae</taxon>
        <taxon>Streptophyta</taxon>
        <taxon>Embryophyta</taxon>
        <taxon>Tracheophyta</taxon>
        <taxon>Spermatophyta</taxon>
        <taxon>Magnoliopsida</taxon>
        <taxon>eudicotyledons</taxon>
        <taxon>Gunneridae</taxon>
        <taxon>Pentapetalae</taxon>
        <taxon>rosids</taxon>
        <taxon>malvids</taxon>
        <taxon>Myrtales</taxon>
        <taxon>Myrtaceae</taxon>
        <taxon>Myrtoideae</taxon>
        <taxon>Eucalypteae</taxon>
        <taxon>Eucalyptus</taxon>
    </lineage>
</organism>
<reference evidence="1" key="1">
    <citation type="submission" date="2013-07" db="EMBL/GenBank/DDBJ databases">
        <title>The genome of Eucalyptus grandis.</title>
        <authorList>
            <person name="Schmutz J."/>
            <person name="Hayes R."/>
            <person name="Myburg A."/>
            <person name="Tuskan G."/>
            <person name="Grattapaglia D."/>
            <person name="Rokhsar D.S."/>
        </authorList>
    </citation>
    <scope>NUCLEOTIDE SEQUENCE</scope>
    <source>
        <tissue evidence="1">Leaf extractions</tissue>
    </source>
</reference>
<evidence type="ECO:0000313" key="1">
    <source>
        <dbReference type="EMBL" id="KCW84779.1"/>
    </source>
</evidence>
<dbReference type="AlphaFoldDB" id="A0A059D2R4"/>
<sequence>MYKQIKINYQLSKLIPTYPTTLMKHKKSWSIQQLKPYYNIRHLKAREHLSCKCKRSRKVHTYLLYHTLNQKKKNATK</sequence>
<dbReference type="InParanoid" id="A0A059D2R4"/>
<dbReference type="EMBL" id="KK198754">
    <property type="protein sequence ID" value="KCW84779.1"/>
    <property type="molecule type" value="Genomic_DNA"/>
</dbReference>
<dbReference type="Gramene" id="KCW84779">
    <property type="protein sequence ID" value="KCW84779"/>
    <property type="gene ID" value="EUGRSUZ_B01581"/>
</dbReference>
<gene>
    <name evidence="1" type="ORF">EUGRSUZ_B01581</name>
</gene>